<dbReference type="Pfam" id="PF05724">
    <property type="entry name" value="TPMT"/>
    <property type="match status" value="1"/>
</dbReference>
<keyword evidence="2 5" id="KW-0489">Methyltransferase</keyword>
<keyword evidence="4" id="KW-0949">S-adenosyl-L-methionine</keyword>
<comment type="caution">
    <text evidence="5">The sequence shown here is derived from an EMBL/GenBank/DDBJ whole genome shotgun (WGS) entry which is preliminary data.</text>
</comment>
<reference evidence="5 6" key="1">
    <citation type="submission" date="2023-06" db="EMBL/GenBank/DDBJ databases">
        <title>Pelomonas sp. APW6 16S ribosomal RNA gene genome sequencing and assembly.</title>
        <authorList>
            <person name="Woo H."/>
        </authorList>
    </citation>
    <scope>NUCLEOTIDE SEQUENCE [LARGE SCALE GENOMIC DNA]</scope>
    <source>
        <strain evidence="5 6">APW6</strain>
    </source>
</reference>
<evidence type="ECO:0000256" key="2">
    <source>
        <dbReference type="ARBA" id="ARBA00022603"/>
    </source>
</evidence>
<dbReference type="GO" id="GO:0032259">
    <property type="term" value="P:methylation"/>
    <property type="evidence" value="ECO:0007669"/>
    <property type="project" value="UniProtKB-KW"/>
</dbReference>
<dbReference type="GO" id="GO:0008168">
    <property type="term" value="F:methyltransferase activity"/>
    <property type="evidence" value="ECO:0007669"/>
    <property type="project" value="UniProtKB-KW"/>
</dbReference>
<evidence type="ECO:0000313" key="5">
    <source>
        <dbReference type="EMBL" id="MDL5031422.1"/>
    </source>
</evidence>
<keyword evidence="3" id="KW-0808">Transferase</keyword>
<dbReference type="Gene3D" id="3.40.50.150">
    <property type="entry name" value="Vaccinia Virus protein VP39"/>
    <property type="match status" value="1"/>
</dbReference>
<dbReference type="RefSeq" id="WP_285981555.1">
    <property type="nucleotide sequence ID" value="NZ_JASVDS010000002.1"/>
</dbReference>
<keyword evidence="1" id="KW-0597">Phosphoprotein</keyword>
<proteinExistence type="predicted"/>
<accession>A0ABT7LGM5</accession>
<name>A0ABT7LGM5_9BURK</name>
<dbReference type="EMBL" id="JASVDS010000002">
    <property type="protein sequence ID" value="MDL5031422.1"/>
    <property type="molecule type" value="Genomic_DNA"/>
</dbReference>
<dbReference type="InterPro" id="IPR008854">
    <property type="entry name" value="TPMT"/>
</dbReference>
<evidence type="ECO:0000256" key="1">
    <source>
        <dbReference type="ARBA" id="ARBA00022553"/>
    </source>
</evidence>
<protein>
    <submittedName>
        <fullName evidence="5">Methyltransferase domain-containing protein</fullName>
    </submittedName>
</protein>
<organism evidence="5 6">
    <name type="scientific">Roseateles subflavus</name>
    <dbReference type="NCBI Taxonomy" id="3053353"/>
    <lineage>
        <taxon>Bacteria</taxon>
        <taxon>Pseudomonadati</taxon>
        <taxon>Pseudomonadota</taxon>
        <taxon>Betaproteobacteria</taxon>
        <taxon>Burkholderiales</taxon>
        <taxon>Sphaerotilaceae</taxon>
        <taxon>Roseateles</taxon>
    </lineage>
</organism>
<dbReference type="PROSITE" id="PS51585">
    <property type="entry name" value="SAM_MT_TPMT"/>
    <property type="match status" value="1"/>
</dbReference>
<dbReference type="CDD" id="cd02440">
    <property type="entry name" value="AdoMet_MTases"/>
    <property type="match status" value="1"/>
</dbReference>
<evidence type="ECO:0000256" key="3">
    <source>
        <dbReference type="ARBA" id="ARBA00022679"/>
    </source>
</evidence>
<dbReference type="PANTHER" id="PTHR32183">
    <property type="match status" value="1"/>
</dbReference>
<keyword evidence="6" id="KW-1185">Reference proteome</keyword>
<dbReference type="InterPro" id="IPR029063">
    <property type="entry name" value="SAM-dependent_MTases_sf"/>
</dbReference>
<dbReference type="PANTHER" id="PTHR32183:SF6">
    <property type="entry name" value="CYSTEINE SULFINATE DESULFINASE_CYSTEINE DESULFURASE AND RELATED ENZYMES"/>
    <property type="match status" value="1"/>
</dbReference>
<evidence type="ECO:0000313" key="6">
    <source>
        <dbReference type="Proteomes" id="UP001238603"/>
    </source>
</evidence>
<dbReference type="Proteomes" id="UP001238603">
    <property type="component" value="Unassembled WGS sequence"/>
</dbReference>
<gene>
    <name evidence="5" type="ORF">QRD43_05835</name>
</gene>
<evidence type="ECO:0000256" key="4">
    <source>
        <dbReference type="ARBA" id="ARBA00022691"/>
    </source>
</evidence>
<dbReference type="SUPFAM" id="SSF53335">
    <property type="entry name" value="S-adenosyl-L-methionine-dependent methyltransferases"/>
    <property type="match status" value="1"/>
</dbReference>
<sequence length="209" mass="22847">MAGPTLDFWQQRFERGQTPWDRGAPHPQLQAWLAAGVLRAGQRVLVPGCGSGHELVVLAGRGLQVRGLDYAPAAVEQARARVRAAGLGDAPPVAVEQADVLDWQPAEAEVPDVVYEQTCLCALHPDHWQRYAAQLALWLRPGGLLLALFMQARRESAGGGMVEGPPYHGDINAMRALFPSTLWDWPAPPYAATAHEQGWQELAVALRRR</sequence>